<dbReference type="PANTHER" id="PTHR31234:SF2">
    <property type="entry name" value="OS05G0199100 PROTEIN"/>
    <property type="match status" value="1"/>
</dbReference>
<evidence type="ECO:0000313" key="8">
    <source>
        <dbReference type="Proteomes" id="UP001327560"/>
    </source>
</evidence>
<dbReference type="Pfam" id="PF03168">
    <property type="entry name" value="LEA_2"/>
    <property type="match status" value="1"/>
</dbReference>
<name>A0AAQ3JT26_9LILI</name>
<keyword evidence="3 5" id="KW-1133">Transmembrane helix</keyword>
<evidence type="ECO:0000256" key="1">
    <source>
        <dbReference type="ARBA" id="ARBA00004167"/>
    </source>
</evidence>
<organism evidence="7 8">
    <name type="scientific">Canna indica</name>
    <name type="common">Indian-shot</name>
    <dbReference type="NCBI Taxonomy" id="4628"/>
    <lineage>
        <taxon>Eukaryota</taxon>
        <taxon>Viridiplantae</taxon>
        <taxon>Streptophyta</taxon>
        <taxon>Embryophyta</taxon>
        <taxon>Tracheophyta</taxon>
        <taxon>Spermatophyta</taxon>
        <taxon>Magnoliopsida</taxon>
        <taxon>Liliopsida</taxon>
        <taxon>Zingiberales</taxon>
        <taxon>Cannaceae</taxon>
        <taxon>Canna</taxon>
    </lineage>
</organism>
<evidence type="ECO:0000256" key="2">
    <source>
        <dbReference type="ARBA" id="ARBA00022692"/>
    </source>
</evidence>
<evidence type="ECO:0000256" key="5">
    <source>
        <dbReference type="SAM" id="Phobius"/>
    </source>
</evidence>
<keyword evidence="8" id="KW-1185">Reference proteome</keyword>
<keyword evidence="4 5" id="KW-0472">Membrane</keyword>
<protein>
    <recommendedName>
        <fullName evidence="6">Late embryogenesis abundant protein LEA-2 subgroup domain-containing protein</fullName>
    </recommendedName>
</protein>
<comment type="subcellular location">
    <subcellularLocation>
        <location evidence="1">Membrane</location>
        <topology evidence="1">Single-pass membrane protein</topology>
    </subcellularLocation>
</comment>
<dbReference type="GO" id="GO:0005886">
    <property type="term" value="C:plasma membrane"/>
    <property type="evidence" value="ECO:0007669"/>
    <property type="project" value="TreeGrafter"/>
</dbReference>
<reference evidence="7 8" key="1">
    <citation type="submission" date="2023-10" db="EMBL/GenBank/DDBJ databases">
        <title>Chromosome-scale genome assembly provides insights into flower coloration mechanisms of Canna indica.</title>
        <authorList>
            <person name="Li C."/>
        </authorList>
    </citation>
    <scope>NUCLEOTIDE SEQUENCE [LARGE SCALE GENOMIC DNA]</scope>
    <source>
        <tissue evidence="7">Flower</tissue>
    </source>
</reference>
<accession>A0AAQ3JT26</accession>
<evidence type="ECO:0000313" key="7">
    <source>
        <dbReference type="EMBL" id="WOK95431.1"/>
    </source>
</evidence>
<feature type="domain" description="Late embryogenesis abundant protein LEA-2 subgroup" evidence="6">
    <location>
        <begin position="133"/>
        <end position="235"/>
    </location>
</feature>
<dbReference type="InterPro" id="IPR004864">
    <property type="entry name" value="LEA_2"/>
</dbReference>
<evidence type="ECO:0000256" key="3">
    <source>
        <dbReference type="ARBA" id="ARBA00022989"/>
    </source>
</evidence>
<proteinExistence type="predicted"/>
<sequence>MTHTLDIPPPPAFAANRELLDGPKYVMLAHTNPAAAPTGSEGIPPLRPPPYRRSLRFYLSGRHSSKGRSCCRCCLCCFCSFLLFSVFLFAALLLYVRFTFDPQVPSYKIEHLDVQDFEMSSRNTTLFMAFAVTVRAQNPNKKIGIRYLKGGTMAISYKGTRVGSGLIPAFYQRPQNTTEMVVTIKGRSELGRQQRDRLLANKRRGNVPLDADVRAPVGFTVRKMELLKVTVGINCSLLVGNLSPGKKTGVKSTDCSISSVFN</sequence>
<dbReference type="GO" id="GO:0098542">
    <property type="term" value="P:defense response to other organism"/>
    <property type="evidence" value="ECO:0007669"/>
    <property type="project" value="InterPro"/>
</dbReference>
<dbReference type="EMBL" id="CP136890">
    <property type="protein sequence ID" value="WOK95431.1"/>
    <property type="molecule type" value="Genomic_DNA"/>
</dbReference>
<feature type="transmembrane region" description="Helical" evidence="5">
    <location>
        <begin position="73"/>
        <end position="96"/>
    </location>
</feature>
<dbReference type="InterPro" id="IPR044839">
    <property type="entry name" value="NDR1-like"/>
</dbReference>
<dbReference type="Proteomes" id="UP001327560">
    <property type="component" value="Chromosome 1"/>
</dbReference>
<dbReference type="PANTHER" id="PTHR31234">
    <property type="entry name" value="LATE EMBRYOGENESIS ABUNDANT (LEA) HYDROXYPROLINE-RICH GLYCOPROTEIN FAMILY"/>
    <property type="match status" value="1"/>
</dbReference>
<keyword evidence="2 5" id="KW-0812">Transmembrane</keyword>
<dbReference type="AlphaFoldDB" id="A0AAQ3JT26"/>
<evidence type="ECO:0000256" key="4">
    <source>
        <dbReference type="ARBA" id="ARBA00023136"/>
    </source>
</evidence>
<gene>
    <name evidence="7" type="ORF">Cni_G04138</name>
</gene>
<evidence type="ECO:0000259" key="6">
    <source>
        <dbReference type="Pfam" id="PF03168"/>
    </source>
</evidence>